<dbReference type="AlphaFoldDB" id="C7PZX2"/>
<proteinExistence type="predicted"/>
<accession>C7PZX2</accession>
<evidence type="ECO:0000313" key="2">
    <source>
        <dbReference type="EMBL" id="ACU75465.1"/>
    </source>
</evidence>
<dbReference type="KEGG" id="cai:Caci_6619"/>
<evidence type="ECO:0000313" key="3">
    <source>
        <dbReference type="Proteomes" id="UP000000851"/>
    </source>
</evidence>
<feature type="compositionally biased region" description="Basic and acidic residues" evidence="1">
    <location>
        <begin position="9"/>
        <end position="28"/>
    </location>
</feature>
<feature type="region of interest" description="Disordered" evidence="1">
    <location>
        <begin position="1"/>
        <end position="45"/>
    </location>
</feature>
<name>C7PZX2_CATAD</name>
<dbReference type="InParanoid" id="C7PZX2"/>
<gene>
    <name evidence="2" type="ordered locus">Caci_6619</name>
</gene>
<dbReference type="EMBL" id="CP001700">
    <property type="protein sequence ID" value="ACU75465.1"/>
    <property type="molecule type" value="Genomic_DNA"/>
</dbReference>
<reference evidence="2 3" key="1">
    <citation type="journal article" date="2009" name="Stand. Genomic Sci.">
        <title>Complete genome sequence of Catenulispora acidiphila type strain (ID 139908).</title>
        <authorList>
            <person name="Copeland A."/>
            <person name="Lapidus A."/>
            <person name="Glavina Del Rio T."/>
            <person name="Nolan M."/>
            <person name="Lucas S."/>
            <person name="Chen F."/>
            <person name="Tice H."/>
            <person name="Cheng J.F."/>
            <person name="Bruce D."/>
            <person name="Goodwin L."/>
            <person name="Pitluck S."/>
            <person name="Mikhailova N."/>
            <person name="Pati A."/>
            <person name="Ivanova N."/>
            <person name="Mavromatis K."/>
            <person name="Chen A."/>
            <person name="Palaniappan K."/>
            <person name="Chain P."/>
            <person name="Land M."/>
            <person name="Hauser L."/>
            <person name="Chang Y.J."/>
            <person name="Jeffries C.D."/>
            <person name="Chertkov O."/>
            <person name="Brettin T."/>
            <person name="Detter J.C."/>
            <person name="Han C."/>
            <person name="Ali Z."/>
            <person name="Tindall B.J."/>
            <person name="Goker M."/>
            <person name="Bristow J."/>
            <person name="Eisen J.A."/>
            <person name="Markowitz V."/>
            <person name="Hugenholtz P."/>
            <person name="Kyrpides N.C."/>
            <person name="Klenk H.P."/>
        </authorList>
    </citation>
    <scope>NUCLEOTIDE SEQUENCE [LARGE SCALE GENOMIC DNA]</scope>
    <source>
        <strain evidence="3">DSM 44928 / JCM 14897 / NBRC 102108 / NRRL B-24433 / ID139908</strain>
    </source>
</reference>
<organism evidence="2 3">
    <name type="scientific">Catenulispora acidiphila (strain DSM 44928 / JCM 14897 / NBRC 102108 / NRRL B-24433 / ID139908)</name>
    <dbReference type="NCBI Taxonomy" id="479433"/>
    <lineage>
        <taxon>Bacteria</taxon>
        <taxon>Bacillati</taxon>
        <taxon>Actinomycetota</taxon>
        <taxon>Actinomycetes</taxon>
        <taxon>Catenulisporales</taxon>
        <taxon>Catenulisporaceae</taxon>
        <taxon>Catenulispora</taxon>
    </lineage>
</organism>
<dbReference type="HOGENOM" id="CLU_3197622_0_0_11"/>
<dbReference type="Proteomes" id="UP000000851">
    <property type="component" value="Chromosome"/>
</dbReference>
<keyword evidence="3" id="KW-1185">Reference proteome</keyword>
<evidence type="ECO:0000256" key="1">
    <source>
        <dbReference type="SAM" id="MobiDB-lite"/>
    </source>
</evidence>
<protein>
    <submittedName>
        <fullName evidence="2">Uncharacterized protein</fullName>
    </submittedName>
</protein>
<dbReference type="STRING" id="479433.Caci_6619"/>
<sequence>MQKPPPRQDLNKDLDKDLDKDQVPRLDPPRAGFAPEDRAFLAAPL</sequence>